<sequence>MASSARARCRAGGRGGPRLFPEACGRVRRYNWGAARRLGRVAAPRRTWFLRRRYCGGTAGPHGTCEIRPFGRVRNWPGRGRAGKVRPLLGGLGGLSLLSLVSGGGEPPGAPG</sequence>
<keyword evidence="2" id="KW-1185">Reference proteome</keyword>
<proteinExistence type="predicted"/>
<evidence type="ECO:0000313" key="1">
    <source>
        <dbReference type="EMBL" id="KAJ1082873.1"/>
    </source>
</evidence>
<comment type="caution">
    <text evidence="1">The sequence shown here is derived from an EMBL/GenBank/DDBJ whole genome shotgun (WGS) entry which is preliminary data.</text>
</comment>
<reference evidence="1" key="1">
    <citation type="journal article" date="2022" name="bioRxiv">
        <title>Sequencing and chromosome-scale assembly of the giantPleurodeles waltlgenome.</title>
        <authorList>
            <person name="Brown T."/>
            <person name="Elewa A."/>
            <person name="Iarovenko S."/>
            <person name="Subramanian E."/>
            <person name="Araus A.J."/>
            <person name="Petzold A."/>
            <person name="Susuki M."/>
            <person name="Suzuki K.-i.T."/>
            <person name="Hayashi T."/>
            <person name="Toyoda A."/>
            <person name="Oliveira C."/>
            <person name="Osipova E."/>
            <person name="Leigh N.D."/>
            <person name="Simon A."/>
            <person name="Yun M.H."/>
        </authorList>
    </citation>
    <scope>NUCLEOTIDE SEQUENCE</scope>
    <source>
        <strain evidence="1">20211129_DDA</strain>
        <tissue evidence="1">Liver</tissue>
    </source>
</reference>
<dbReference type="EMBL" id="JANPWB010000016">
    <property type="protein sequence ID" value="KAJ1082873.1"/>
    <property type="molecule type" value="Genomic_DNA"/>
</dbReference>
<organism evidence="1 2">
    <name type="scientific">Pleurodeles waltl</name>
    <name type="common">Iberian ribbed newt</name>
    <dbReference type="NCBI Taxonomy" id="8319"/>
    <lineage>
        <taxon>Eukaryota</taxon>
        <taxon>Metazoa</taxon>
        <taxon>Chordata</taxon>
        <taxon>Craniata</taxon>
        <taxon>Vertebrata</taxon>
        <taxon>Euteleostomi</taxon>
        <taxon>Amphibia</taxon>
        <taxon>Batrachia</taxon>
        <taxon>Caudata</taxon>
        <taxon>Salamandroidea</taxon>
        <taxon>Salamandridae</taxon>
        <taxon>Pleurodelinae</taxon>
        <taxon>Pleurodeles</taxon>
    </lineage>
</organism>
<evidence type="ECO:0000313" key="2">
    <source>
        <dbReference type="Proteomes" id="UP001066276"/>
    </source>
</evidence>
<dbReference type="Proteomes" id="UP001066276">
    <property type="component" value="Chromosome 12"/>
</dbReference>
<protein>
    <submittedName>
        <fullName evidence="1">Uncharacterized protein</fullName>
    </submittedName>
</protein>
<gene>
    <name evidence="1" type="ORF">NDU88_003036</name>
</gene>
<accession>A0AAV7L2Y6</accession>
<name>A0AAV7L2Y6_PLEWA</name>
<dbReference type="AlphaFoldDB" id="A0AAV7L2Y6"/>